<gene>
    <name evidence="3" type="ORF">OIU79_018669</name>
</gene>
<dbReference type="AlphaFoldDB" id="A0A9Q1ALA9"/>
<organism evidence="3 4">
    <name type="scientific">Salix purpurea</name>
    <name type="common">Purple osier willow</name>
    <dbReference type="NCBI Taxonomy" id="77065"/>
    <lineage>
        <taxon>Eukaryota</taxon>
        <taxon>Viridiplantae</taxon>
        <taxon>Streptophyta</taxon>
        <taxon>Embryophyta</taxon>
        <taxon>Tracheophyta</taxon>
        <taxon>Spermatophyta</taxon>
        <taxon>Magnoliopsida</taxon>
        <taxon>eudicotyledons</taxon>
        <taxon>Gunneridae</taxon>
        <taxon>Pentapetalae</taxon>
        <taxon>rosids</taxon>
        <taxon>fabids</taxon>
        <taxon>Malpighiales</taxon>
        <taxon>Salicaceae</taxon>
        <taxon>Saliceae</taxon>
        <taxon>Salix</taxon>
    </lineage>
</organism>
<feature type="domain" description="RNA-polymerase II-associated protein 3-like C-terminal" evidence="2">
    <location>
        <begin position="114"/>
        <end position="205"/>
    </location>
</feature>
<evidence type="ECO:0000259" key="2">
    <source>
        <dbReference type="Pfam" id="PF13877"/>
    </source>
</evidence>
<dbReference type="PANTHER" id="PTHR47329">
    <property type="entry name" value="OS05G0129900 PROTEIN"/>
    <property type="match status" value="1"/>
</dbReference>
<evidence type="ECO:0000313" key="3">
    <source>
        <dbReference type="EMBL" id="KAJ6775544.1"/>
    </source>
</evidence>
<name>A0A9Q1ALA9_SALPP</name>
<evidence type="ECO:0000313" key="4">
    <source>
        <dbReference type="Proteomes" id="UP001151532"/>
    </source>
</evidence>
<reference evidence="3" key="2">
    <citation type="journal article" date="2023" name="Int. J. Mol. Sci.">
        <title>De Novo Assembly and Annotation of 11 Diverse Shrub Willow (Salix) Genomes Reveals Novel Gene Organization in Sex-Linked Regions.</title>
        <authorList>
            <person name="Hyden B."/>
            <person name="Feng K."/>
            <person name="Yates T.B."/>
            <person name="Jawdy S."/>
            <person name="Cereghino C."/>
            <person name="Smart L.B."/>
            <person name="Muchero W."/>
        </authorList>
    </citation>
    <scope>NUCLEOTIDE SEQUENCE</scope>
    <source>
        <tissue evidence="3">Shoot tip</tissue>
    </source>
</reference>
<dbReference type="Proteomes" id="UP001151532">
    <property type="component" value="Chromosome 5"/>
</dbReference>
<feature type="region of interest" description="Disordered" evidence="1">
    <location>
        <begin position="37"/>
        <end position="63"/>
    </location>
</feature>
<evidence type="ECO:0000256" key="1">
    <source>
        <dbReference type="SAM" id="MobiDB-lite"/>
    </source>
</evidence>
<dbReference type="PANTHER" id="PTHR47329:SF1">
    <property type="entry name" value="OS05G0129900 PROTEIN"/>
    <property type="match status" value="1"/>
</dbReference>
<dbReference type="InterPro" id="IPR025986">
    <property type="entry name" value="RPAP3-like_C"/>
</dbReference>
<reference evidence="3" key="1">
    <citation type="submission" date="2022-11" db="EMBL/GenBank/DDBJ databases">
        <authorList>
            <person name="Hyden B.L."/>
            <person name="Feng K."/>
            <person name="Yates T."/>
            <person name="Jawdy S."/>
            <person name="Smart L.B."/>
            <person name="Muchero W."/>
        </authorList>
    </citation>
    <scope>NUCLEOTIDE SEQUENCE</scope>
    <source>
        <tissue evidence="3">Shoot tip</tissue>
    </source>
</reference>
<protein>
    <recommendedName>
        <fullName evidence="2">RNA-polymerase II-associated protein 3-like C-terminal domain-containing protein</fullName>
    </recommendedName>
</protein>
<sequence length="241" mass="26733">MFHVSIFVFVTWKLEQEENDENYLVKKSVYVKELRNKGTGAGSKSDGQVGNDSPANATPSSNVESVQALTLPFLWNGIEKNNRTRRQELKTSVIELASQAASRAMAEAAKNITPNSAYQFEVSWRGFSGDRALQTHLLKVTSPSALPQIFKNVLSVPILIDITNCNSLLVCSSDSDDMDLAVKYVENLTKVPRFGVLIMCLSSTDMSDLLKMWDGVFCSASTPIEYAEILDTLWSKYCPKC</sequence>
<keyword evidence="4" id="KW-1185">Reference proteome</keyword>
<dbReference type="EMBL" id="JAPFFK010000002">
    <property type="protein sequence ID" value="KAJ6775544.1"/>
    <property type="molecule type" value="Genomic_DNA"/>
</dbReference>
<dbReference type="Pfam" id="PF13877">
    <property type="entry name" value="RPAP3_C"/>
    <property type="match status" value="1"/>
</dbReference>
<dbReference type="OrthoDB" id="629492at2759"/>
<feature type="compositionally biased region" description="Polar residues" evidence="1">
    <location>
        <begin position="45"/>
        <end position="63"/>
    </location>
</feature>
<comment type="caution">
    <text evidence="3">The sequence shown here is derived from an EMBL/GenBank/DDBJ whole genome shotgun (WGS) entry which is preliminary data.</text>
</comment>
<accession>A0A9Q1ALA9</accession>
<proteinExistence type="predicted"/>